<reference evidence="3" key="1">
    <citation type="journal article" date="2019" name="Int. J. Syst. Evol. Microbiol.">
        <title>The Global Catalogue of Microorganisms (GCM) 10K type strain sequencing project: providing services to taxonomists for standard genome sequencing and annotation.</title>
        <authorList>
            <consortium name="The Broad Institute Genomics Platform"/>
            <consortium name="The Broad Institute Genome Sequencing Center for Infectious Disease"/>
            <person name="Wu L."/>
            <person name="Ma J."/>
        </authorList>
    </citation>
    <scope>NUCLEOTIDE SEQUENCE [LARGE SCALE GENOMIC DNA]</scope>
    <source>
        <strain evidence="3">JCM 17591</strain>
    </source>
</reference>
<dbReference type="Gene3D" id="3.40.630.30">
    <property type="match status" value="1"/>
</dbReference>
<dbReference type="Proteomes" id="UP001501079">
    <property type="component" value="Unassembled WGS sequence"/>
</dbReference>
<evidence type="ECO:0000313" key="3">
    <source>
        <dbReference type="Proteomes" id="UP001501079"/>
    </source>
</evidence>
<dbReference type="InterPro" id="IPR016181">
    <property type="entry name" value="Acyl_CoA_acyltransferase"/>
</dbReference>
<proteinExistence type="predicted"/>
<keyword evidence="3" id="KW-1185">Reference proteome</keyword>
<name>A0ABP7ZTT7_9MICO</name>
<evidence type="ECO:0000313" key="2">
    <source>
        <dbReference type="EMBL" id="GAA4170164.1"/>
    </source>
</evidence>
<dbReference type="CDD" id="cd04301">
    <property type="entry name" value="NAT_SF"/>
    <property type="match status" value="1"/>
</dbReference>
<comment type="caution">
    <text evidence="2">The sequence shown here is derived from an EMBL/GenBank/DDBJ whole genome shotgun (WGS) entry which is preliminary data.</text>
</comment>
<dbReference type="RefSeq" id="WP_344751950.1">
    <property type="nucleotide sequence ID" value="NZ_BAABBW010000001.1"/>
</dbReference>
<dbReference type="InterPro" id="IPR038764">
    <property type="entry name" value="GNAT_N_AcTrfase_prd"/>
</dbReference>
<sequence>MNTSAEPQLALVPLTAENDYREANELYRSVFGLDGPAYAINPRLMSALRRSGGSVIGARDPSGALIGFAYGFTGTGAEGPFHYSQSVVVAPEHQHRGLGRRLKEAQRALALEAGVTVMRWAFDPLLARNAHFNLDVLGGRARWYSGDYYDTQATEPGGGTSRLVVEWDLLRAGRRPALTVPAELGTGADAWGHPLRIAGQAERVWLPLPAAPPAEDRFARPLRSRLDAQLESFFAAGLTAVSCTRYTDADAAYLLIPDGEEP</sequence>
<feature type="domain" description="N-acetyltransferase" evidence="1">
    <location>
        <begin position="9"/>
        <end position="155"/>
    </location>
</feature>
<dbReference type="InterPro" id="IPR000182">
    <property type="entry name" value="GNAT_dom"/>
</dbReference>
<evidence type="ECO:0000259" key="1">
    <source>
        <dbReference type="PROSITE" id="PS51186"/>
    </source>
</evidence>
<dbReference type="EMBL" id="BAABBW010000001">
    <property type="protein sequence ID" value="GAA4170164.1"/>
    <property type="molecule type" value="Genomic_DNA"/>
</dbReference>
<accession>A0ABP7ZTT7</accession>
<gene>
    <name evidence="2" type="ORF">GCM10022287_07680</name>
</gene>
<dbReference type="Pfam" id="PF00583">
    <property type="entry name" value="Acetyltransf_1"/>
    <property type="match status" value="1"/>
</dbReference>
<dbReference type="PROSITE" id="PS51186">
    <property type="entry name" value="GNAT"/>
    <property type="match status" value="1"/>
</dbReference>
<protein>
    <recommendedName>
        <fullName evidence="1">N-acetyltransferase domain-containing protein</fullName>
    </recommendedName>
</protein>
<dbReference type="SUPFAM" id="SSF55729">
    <property type="entry name" value="Acyl-CoA N-acyltransferases (Nat)"/>
    <property type="match status" value="1"/>
</dbReference>
<dbReference type="PANTHER" id="PTHR41700:SF1">
    <property type="entry name" value="N-ACETYLTRANSFERASE DOMAIN-CONTAINING PROTEIN"/>
    <property type="match status" value="1"/>
</dbReference>
<dbReference type="PANTHER" id="PTHR41700">
    <property type="entry name" value="GCN5-RELATED N-ACETYLTRANSFERASE"/>
    <property type="match status" value="1"/>
</dbReference>
<organism evidence="2 3">
    <name type="scientific">Gryllotalpicola koreensis</name>
    <dbReference type="NCBI Taxonomy" id="993086"/>
    <lineage>
        <taxon>Bacteria</taxon>
        <taxon>Bacillati</taxon>
        <taxon>Actinomycetota</taxon>
        <taxon>Actinomycetes</taxon>
        <taxon>Micrococcales</taxon>
        <taxon>Microbacteriaceae</taxon>
        <taxon>Gryllotalpicola</taxon>
    </lineage>
</organism>